<feature type="domain" description="Recombinase" evidence="3">
    <location>
        <begin position="157"/>
        <end position="296"/>
    </location>
</feature>
<evidence type="ECO:0000256" key="1">
    <source>
        <dbReference type="SAM" id="Coils"/>
    </source>
</evidence>
<protein>
    <submittedName>
        <fullName evidence="4">Recombinase</fullName>
    </submittedName>
</protein>
<dbReference type="CDD" id="cd00338">
    <property type="entry name" value="Ser_Recombinase"/>
    <property type="match status" value="1"/>
</dbReference>
<keyword evidence="5" id="KW-1185">Reference proteome</keyword>
<dbReference type="Gene3D" id="3.90.1750.20">
    <property type="entry name" value="Putative Large Serine Recombinase, Chain B, Domain 2"/>
    <property type="match status" value="1"/>
</dbReference>
<dbReference type="InterPro" id="IPR038109">
    <property type="entry name" value="DNA_bind_recomb_sf"/>
</dbReference>
<dbReference type="InterPro" id="IPR011109">
    <property type="entry name" value="DNA_bind_recombinase_dom"/>
</dbReference>
<name>A0A168MGH8_9BACL</name>
<dbReference type="RefSeq" id="WP_068650850.1">
    <property type="nucleotide sequence ID" value="NZ_CP043611.1"/>
</dbReference>
<dbReference type="Pfam" id="PF13408">
    <property type="entry name" value="Zn_ribbon_recom"/>
    <property type="match status" value="1"/>
</dbReference>
<evidence type="ECO:0000313" key="4">
    <source>
        <dbReference type="EMBL" id="OAB44647.1"/>
    </source>
</evidence>
<dbReference type="AlphaFoldDB" id="A0A168MGH8"/>
<gene>
    <name evidence="4" type="ORF">PBAT_15400</name>
</gene>
<feature type="coiled-coil region" evidence="1">
    <location>
        <begin position="420"/>
        <end position="471"/>
    </location>
</feature>
<dbReference type="InterPro" id="IPR036162">
    <property type="entry name" value="Resolvase-like_N_sf"/>
</dbReference>
<dbReference type="PROSITE" id="PS51736">
    <property type="entry name" value="RECOMBINASES_3"/>
    <property type="match status" value="1"/>
</dbReference>
<dbReference type="InterPro" id="IPR050639">
    <property type="entry name" value="SSR_resolvase"/>
</dbReference>
<sequence>MRCAIYARVSTKREEQKNSLRNQIALAENIAREQGFEVVERYIDNGISGAGIKNRAEIQRLIEDAKKKKFDVIITKSVSRFGRNTLNSLQMADQLERIPVRLILPEDNYDTETSSSRFMFNLKAILAEEDNAKLSERIKLGLQSSARLGKRRVSIPPYGYTFNETTSALEIDEKTAPIVREIFELYLHKGRGMFTISNVLMRRSIPTPRASAGVSNAGTKWQQSTIKGILSNPVYLGNLVYRREETTGTLAESELYKIRRKVDMDKQIITENAHPALVSDEDFEAIQVLMRKKGTHKSNGKESLFSYIVVCPDCGSGMHFKPDRRKGAYVCGGYVKYTSSYCSSHIIAEKELLLAVKDDLAALVKDNVNMERLYGIAEEKAISVHTSTKKELVQIDKELAAMDKRFDTLLSLKVDGAITSEQLKKQNERIAQQQQELANRKAELILVLEARQDLSEQLQVFKKEIERFSTLDIGDVQVMKHVLKRLIQKIEVFEGGKIKIHYNLSNPLSQN</sequence>
<dbReference type="Proteomes" id="UP000077355">
    <property type="component" value="Unassembled WGS sequence"/>
</dbReference>
<dbReference type="GO" id="GO:0000150">
    <property type="term" value="F:DNA strand exchange activity"/>
    <property type="evidence" value="ECO:0007669"/>
    <property type="project" value="InterPro"/>
</dbReference>
<dbReference type="EMBL" id="LVJI01000020">
    <property type="protein sequence ID" value="OAB44647.1"/>
    <property type="molecule type" value="Genomic_DNA"/>
</dbReference>
<proteinExistence type="predicted"/>
<dbReference type="PANTHER" id="PTHR30461">
    <property type="entry name" value="DNA-INVERTASE FROM LAMBDOID PROPHAGE"/>
    <property type="match status" value="1"/>
</dbReference>
<dbReference type="SMART" id="SM00857">
    <property type="entry name" value="Resolvase"/>
    <property type="match status" value="1"/>
</dbReference>
<organism evidence="4 5">
    <name type="scientific">Paenibacillus antarcticus</name>
    <dbReference type="NCBI Taxonomy" id="253703"/>
    <lineage>
        <taxon>Bacteria</taxon>
        <taxon>Bacillati</taxon>
        <taxon>Bacillota</taxon>
        <taxon>Bacilli</taxon>
        <taxon>Bacillales</taxon>
        <taxon>Paenibacillaceae</taxon>
        <taxon>Paenibacillus</taxon>
    </lineage>
</organism>
<dbReference type="InterPro" id="IPR006119">
    <property type="entry name" value="Resolv_N"/>
</dbReference>
<keyword evidence="1" id="KW-0175">Coiled coil</keyword>
<dbReference type="Pfam" id="PF07508">
    <property type="entry name" value="Recombinase"/>
    <property type="match status" value="1"/>
</dbReference>
<dbReference type="InterPro" id="IPR025827">
    <property type="entry name" value="Zn_ribbon_recom_dom"/>
</dbReference>
<dbReference type="PANTHER" id="PTHR30461:SF23">
    <property type="entry name" value="DNA RECOMBINASE-RELATED"/>
    <property type="match status" value="1"/>
</dbReference>
<dbReference type="Gene3D" id="3.40.50.1390">
    <property type="entry name" value="Resolvase, N-terminal catalytic domain"/>
    <property type="match status" value="1"/>
</dbReference>
<dbReference type="GO" id="GO:0003677">
    <property type="term" value="F:DNA binding"/>
    <property type="evidence" value="ECO:0007669"/>
    <property type="project" value="InterPro"/>
</dbReference>
<dbReference type="PROSITE" id="PS51737">
    <property type="entry name" value="RECOMBINASE_DNA_BIND"/>
    <property type="match status" value="1"/>
</dbReference>
<comment type="caution">
    <text evidence="4">The sequence shown here is derived from an EMBL/GenBank/DDBJ whole genome shotgun (WGS) entry which is preliminary data.</text>
</comment>
<dbReference type="Pfam" id="PF00239">
    <property type="entry name" value="Resolvase"/>
    <property type="match status" value="1"/>
</dbReference>
<dbReference type="OrthoDB" id="9769353at2"/>
<dbReference type="SUPFAM" id="SSF53041">
    <property type="entry name" value="Resolvase-like"/>
    <property type="match status" value="1"/>
</dbReference>
<evidence type="ECO:0000259" key="2">
    <source>
        <dbReference type="PROSITE" id="PS51736"/>
    </source>
</evidence>
<evidence type="ECO:0000259" key="3">
    <source>
        <dbReference type="PROSITE" id="PS51737"/>
    </source>
</evidence>
<accession>A0A168MGH8</accession>
<feature type="domain" description="Resolvase/invertase-type recombinase catalytic" evidence="2">
    <location>
        <begin position="2"/>
        <end position="149"/>
    </location>
</feature>
<evidence type="ECO:0000313" key="5">
    <source>
        <dbReference type="Proteomes" id="UP000077355"/>
    </source>
</evidence>
<reference evidence="4 5" key="1">
    <citation type="submission" date="2016-03" db="EMBL/GenBank/DDBJ databases">
        <title>Draft genome sequence of Paenibacillus antarcticus CECT 5836.</title>
        <authorList>
            <person name="Shin S.-K."/>
            <person name="Yi H."/>
        </authorList>
    </citation>
    <scope>NUCLEOTIDE SEQUENCE [LARGE SCALE GENOMIC DNA]</scope>
    <source>
        <strain evidence="4 5">CECT 5836</strain>
    </source>
</reference>